<evidence type="ECO:0000313" key="2">
    <source>
        <dbReference type="EMBL" id="MBW80576.1"/>
    </source>
</evidence>
<organism evidence="2">
    <name type="scientific">Rhizophora mucronata</name>
    <name type="common">Asiatic mangrove</name>
    <dbReference type="NCBI Taxonomy" id="61149"/>
    <lineage>
        <taxon>Eukaryota</taxon>
        <taxon>Viridiplantae</taxon>
        <taxon>Streptophyta</taxon>
        <taxon>Embryophyta</taxon>
        <taxon>Tracheophyta</taxon>
        <taxon>Spermatophyta</taxon>
        <taxon>Magnoliopsida</taxon>
        <taxon>eudicotyledons</taxon>
        <taxon>Gunneridae</taxon>
        <taxon>Pentapetalae</taxon>
        <taxon>rosids</taxon>
        <taxon>fabids</taxon>
        <taxon>Malpighiales</taxon>
        <taxon>Rhizophoraceae</taxon>
        <taxon>Rhizophora</taxon>
    </lineage>
</organism>
<proteinExistence type="predicted"/>
<feature type="chain" id="PRO_5015131737" evidence="1">
    <location>
        <begin position="19"/>
        <end position="61"/>
    </location>
</feature>
<dbReference type="EMBL" id="GGEC01000093">
    <property type="protein sequence ID" value="MBW80576.1"/>
    <property type="molecule type" value="Transcribed_RNA"/>
</dbReference>
<dbReference type="AlphaFoldDB" id="A0A2P2IH80"/>
<keyword evidence="1" id="KW-0732">Signal</keyword>
<evidence type="ECO:0000256" key="1">
    <source>
        <dbReference type="SAM" id="SignalP"/>
    </source>
</evidence>
<protein>
    <submittedName>
        <fullName evidence="2">Uncharacterized protein</fullName>
    </submittedName>
</protein>
<accession>A0A2P2IH80</accession>
<reference evidence="2" key="1">
    <citation type="submission" date="2018-02" db="EMBL/GenBank/DDBJ databases">
        <title>Rhizophora mucronata_Transcriptome.</title>
        <authorList>
            <person name="Meera S.P."/>
            <person name="Sreeshan A."/>
            <person name="Augustine A."/>
        </authorList>
    </citation>
    <scope>NUCLEOTIDE SEQUENCE</scope>
    <source>
        <tissue evidence="2">Leaf</tissue>
    </source>
</reference>
<sequence length="61" mass="7186">MSFIIRFFRFLLNGLTICSPHMFPWHHVAHLLIWVFSGFEADCRGIQAEVTIYGFLRSILE</sequence>
<feature type="signal peptide" evidence="1">
    <location>
        <begin position="1"/>
        <end position="18"/>
    </location>
</feature>
<name>A0A2P2IH80_RHIMU</name>